<accession>A0A834HBT8</accession>
<organism evidence="2 3">
    <name type="scientific">Rhododendron simsii</name>
    <name type="common">Sims's rhododendron</name>
    <dbReference type="NCBI Taxonomy" id="118357"/>
    <lineage>
        <taxon>Eukaryota</taxon>
        <taxon>Viridiplantae</taxon>
        <taxon>Streptophyta</taxon>
        <taxon>Embryophyta</taxon>
        <taxon>Tracheophyta</taxon>
        <taxon>Spermatophyta</taxon>
        <taxon>Magnoliopsida</taxon>
        <taxon>eudicotyledons</taxon>
        <taxon>Gunneridae</taxon>
        <taxon>Pentapetalae</taxon>
        <taxon>asterids</taxon>
        <taxon>Ericales</taxon>
        <taxon>Ericaceae</taxon>
        <taxon>Ericoideae</taxon>
        <taxon>Rhodoreae</taxon>
        <taxon>Rhododendron</taxon>
    </lineage>
</organism>
<feature type="compositionally biased region" description="Basic and acidic residues" evidence="1">
    <location>
        <begin position="10"/>
        <end position="36"/>
    </location>
</feature>
<feature type="compositionally biased region" description="Basic and acidic residues" evidence="1">
    <location>
        <begin position="131"/>
        <end position="157"/>
    </location>
</feature>
<feature type="compositionally biased region" description="Basic and acidic residues" evidence="1">
    <location>
        <begin position="404"/>
        <end position="413"/>
    </location>
</feature>
<dbReference type="EMBL" id="WJXA01000003">
    <property type="protein sequence ID" value="KAF7149271.1"/>
    <property type="molecule type" value="Genomic_DNA"/>
</dbReference>
<feature type="region of interest" description="Disordered" evidence="1">
    <location>
        <begin position="1"/>
        <end position="205"/>
    </location>
</feature>
<name>A0A834HBT8_RHOSS</name>
<evidence type="ECO:0000313" key="2">
    <source>
        <dbReference type="EMBL" id="KAF7149271.1"/>
    </source>
</evidence>
<comment type="caution">
    <text evidence="2">The sequence shown here is derived from an EMBL/GenBank/DDBJ whole genome shotgun (WGS) entry which is preliminary data.</text>
</comment>
<feature type="region of interest" description="Disordered" evidence="1">
    <location>
        <begin position="342"/>
        <end position="413"/>
    </location>
</feature>
<evidence type="ECO:0008006" key="4">
    <source>
        <dbReference type="Google" id="ProtNLM"/>
    </source>
</evidence>
<sequence length="465" mass="50752">MARKKVGGKGKSDDVASKMDSRGNRKKGNIAEKVKDSINSGGSERVLRSRRATTKVGANADEKANGRKPVVDGNSDGGVANADEKAKGKKPMVEGNLNRGGANVAEKAEGKKPMVGGNLTINDEVAQKGGGNEKGKRVSGDRDWILKPHNPRQGDRKITKKAKGKRKLLVDEENDEEPVSPAKRRKPDDGLADPNASSAERGAYNMRARKAIPSFQRLGLSETGFALVVGKRVKVYKSGSRKWVTGTINSYNDKKKLHNVLYVDGESEELDLKSQRFEVEVMPGEASTLCTKEKPNVNPKSRKTKKTDSDVRSDDRNVEMEKSYEESYDQNMVISEVAKVSQKKIAAKPRQKLVTNAGKKNAGDGASGSKSKPAQKMKKDEKQVNVEKTKNPPRRGRSNSNTKTPHDAHLSDSKNIHGVAEFTDCLNLSLDIAADEASSERLHFGFKSRCFSYAGETTEMCIGLL</sequence>
<feature type="compositionally biased region" description="Basic residues" evidence="1">
    <location>
        <begin position="342"/>
        <end position="351"/>
    </location>
</feature>
<evidence type="ECO:0000256" key="1">
    <source>
        <dbReference type="SAM" id="MobiDB-lite"/>
    </source>
</evidence>
<protein>
    <recommendedName>
        <fullName evidence="4">Tudor domain-containing protein</fullName>
    </recommendedName>
</protein>
<dbReference type="OrthoDB" id="200660at2759"/>
<feature type="compositionally biased region" description="Basic and acidic residues" evidence="1">
    <location>
        <begin position="306"/>
        <end position="325"/>
    </location>
</feature>
<keyword evidence="3" id="KW-1185">Reference proteome</keyword>
<feature type="compositionally biased region" description="Basic residues" evidence="1">
    <location>
        <begin position="158"/>
        <end position="167"/>
    </location>
</feature>
<feature type="region of interest" description="Disordered" evidence="1">
    <location>
        <begin position="288"/>
        <end position="327"/>
    </location>
</feature>
<feature type="compositionally biased region" description="Basic and acidic residues" evidence="1">
    <location>
        <begin position="377"/>
        <end position="390"/>
    </location>
</feature>
<proteinExistence type="predicted"/>
<gene>
    <name evidence="2" type="ORF">RHSIM_Rhsim03G0018800</name>
</gene>
<dbReference type="AlphaFoldDB" id="A0A834HBT8"/>
<dbReference type="Gene3D" id="2.30.30.140">
    <property type="match status" value="1"/>
</dbReference>
<evidence type="ECO:0000313" key="3">
    <source>
        <dbReference type="Proteomes" id="UP000626092"/>
    </source>
</evidence>
<reference evidence="2" key="1">
    <citation type="submission" date="2019-11" db="EMBL/GenBank/DDBJ databases">
        <authorList>
            <person name="Liu Y."/>
            <person name="Hou J."/>
            <person name="Li T.-Q."/>
            <person name="Guan C.-H."/>
            <person name="Wu X."/>
            <person name="Wu H.-Z."/>
            <person name="Ling F."/>
            <person name="Zhang R."/>
            <person name="Shi X.-G."/>
            <person name="Ren J.-P."/>
            <person name="Chen E.-F."/>
            <person name="Sun J.-M."/>
        </authorList>
    </citation>
    <scope>NUCLEOTIDE SEQUENCE</scope>
    <source>
        <strain evidence="2">Adult_tree_wgs_1</strain>
        <tissue evidence="2">Leaves</tissue>
    </source>
</reference>
<dbReference type="CDD" id="cd20404">
    <property type="entry name" value="Tudor_Agenet_AtEML-like"/>
    <property type="match status" value="1"/>
</dbReference>
<dbReference type="Proteomes" id="UP000626092">
    <property type="component" value="Unassembled WGS sequence"/>
</dbReference>